<gene>
    <name evidence="2" type="ORF">BQ2448_7328</name>
</gene>
<evidence type="ECO:0000313" key="2">
    <source>
        <dbReference type="EMBL" id="SCV73402.1"/>
    </source>
</evidence>
<dbReference type="PANTHER" id="PTHR33096:SF1">
    <property type="entry name" value="CXC1-LIKE CYSTEINE CLUSTER ASSOCIATED WITH KDZ TRANSPOSASES DOMAIN-CONTAINING PROTEIN"/>
    <property type="match status" value="1"/>
</dbReference>
<dbReference type="PANTHER" id="PTHR33096">
    <property type="entry name" value="CXC2 DOMAIN-CONTAINING PROTEIN"/>
    <property type="match status" value="1"/>
</dbReference>
<dbReference type="STRING" id="269621.A0A238FHX3"/>
<name>A0A238FHX3_9BASI</name>
<feature type="compositionally biased region" description="Low complexity" evidence="1">
    <location>
        <begin position="52"/>
        <end position="63"/>
    </location>
</feature>
<dbReference type="OrthoDB" id="3246730at2759"/>
<feature type="compositionally biased region" description="Acidic residues" evidence="1">
    <location>
        <begin position="96"/>
        <end position="111"/>
    </location>
</feature>
<feature type="region of interest" description="Disordered" evidence="1">
    <location>
        <begin position="90"/>
        <end position="130"/>
    </location>
</feature>
<accession>A0A238FHX3</accession>
<feature type="compositionally biased region" description="Basic and acidic residues" evidence="1">
    <location>
        <begin position="113"/>
        <end position="126"/>
    </location>
</feature>
<feature type="region of interest" description="Disordered" evidence="1">
    <location>
        <begin position="1"/>
        <end position="31"/>
    </location>
</feature>
<dbReference type="EMBL" id="FMSP01000018">
    <property type="protein sequence ID" value="SCV73402.1"/>
    <property type="molecule type" value="Genomic_DNA"/>
</dbReference>
<sequence length="931" mass="104465">MGRLAPAGRFKLPTLRPQDMEDHPSASRAPASVKIKVYGPFGRVEIAANPPRLKAAAASSASKSKSKQKPPPLVRPFADLASATAFAANASRDGFGGDEDDGDGDGADSDGEAMYKDHGGFDHGFRQDTPPRIIEPCPLETYESQNVEQMTEDQLRSELAPVINPTQTRERLETTYSAFLTREARLRKFERPRLFVQYLSFMIDSNSSLNPRIIEVEDVEKGITLFTVADKVPLRPCECEGTITRCILVHGATSRFPLDVTFCPLSNTGNPCVTYAERLAQIGLMGATALNLYSAFTFQVLQLVESCWAVDPSSVEGMAQGMDDYYERCGWGDSGALSPHQFFRALAAHEAEFNDRLLNIKDSYAYKCPACFGPTILNQPNQAPKLDHLIAIDGNFQQWRNQAAKHDPQATAPNLFISAAEISEMKETVEKTKTPSKKACTESWKAADDGAEKFWAGKSDTGLVACVCRHDVVLKMVNLEKSGEKLYYALALIKHVSERVGPEAKIGVLHDIACNLKHHIQKRELLPELAPRLEFATSVFHAFAHQWSCQVEFNPQRMSNFGCTDGEGCERLWSSLRSLIPINRPSTRSHRLDNVARRSIELNRSSMDNLGERSHFMMYRWSLNLRTLALFRLGYWMHRKHTCAETKLEQAQACLDRVKESDPRWTESALLLQWEDQRTAQAAKTTAEQDRENQTLRLKMYAILIELHEQDLALFEVGETGDPAVKASHEAKRRAILARFDAGTASNERASVLDFRHMCSCSIALRHLRSEVIAFQMSQVKLNSMRRGKGGATLGQRNVTKIKAMGSKGQYQVEKAMKMYNAAVENFRTEASPSFQFVLDGLQLAGGFQSIMSKHEMDAFWQDGFFTHYSAEWAIDPLVKEGIHALQFKSRAQEELQRLGAEVRHALAWLEDAVKNLRTVKERWISQHGEY</sequence>
<dbReference type="Pfam" id="PF18758">
    <property type="entry name" value="KDZ"/>
    <property type="match status" value="1"/>
</dbReference>
<keyword evidence="3" id="KW-1185">Reference proteome</keyword>
<reference evidence="3" key="1">
    <citation type="submission" date="2016-09" db="EMBL/GenBank/DDBJ databases">
        <authorList>
            <person name="Jeantristanb JTB J.-T."/>
            <person name="Ricardo R."/>
        </authorList>
    </citation>
    <scope>NUCLEOTIDE SEQUENCE [LARGE SCALE GENOMIC DNA]</scope>
</reference>
<evidence type="ECO:0000313" key="3">
    <source>
        <dbReference type="Proteomes" id="UP000198372"/>
    </source>
</evidence>
<organism evidence="2 3">
    <name type="scientific">Microbotryum intermedium</name>
    <dbReference type="NCBI Taxonomy" id="269621"/>
    <lineage>
        <taxon>Eukaryota</taxon>
        <taxon>Fungi</taxon>
        <taxon>Dikarya</taxon>
        <taxon>Basidiomycota</taxon>
        <taxon>Pucciniomycotina</taxon>
        <taxon>Microbotryomycetes</taxon>
        <taxon>Microbotryales</taxon>
        <taxon>Microbotryaceae</taxon>
        <taxon>Microbotryum</taxon>
    </lineage>
</organism>
<feature type="region of interest" description="Disordered" evidence="1">
    <location>
        <begin position="52"/>
        <end position="75"/>
    </location>
</feature>
<dbReference type="Proteomes" id="UP000198372">
    <property type="component" value="Unassembled WGS sequence"/>
</dbReference>
<protein>
    <submittedName>
        <fullName evidence="2">BQ2448_7328 protein</fullName>
    </submittedName>
</protein>
<proteinExistence type="predicted"/>
<dbReference type="InterPro" id="IPR040521">
    <property type="entry name" value="KDZ"/>
</dbReference>
<evidence type="ECO:0000256" key="1">
    <source>
        <dbReference type="SAM" id="MobiDB-lite"/>
    </source>
</evidence>
<dbReference type="AlphaFoldDB" id="A0A238FHX3"/>